<sequence length="180" mass="20321">MNKKWFGVILLALLIGIAGFNLYSDRKDVTSIENIGIAVNNDKTGIEQGEKAPDFTLKTIDGKEVNLSDYEGKKVLINFWATWCPPCKAEMPHMQSFYDGEPENVEILAVNLEEKEAKVSEFVKQYELTFPILLDEEGSVGETYEVYTIPTTYLLNEDGTVNQKIIGPMDEAMMKKLIKD</sequence>
<dbReference type="STRING" id="1714355.BTO28_03195"/>
<dbReference type="InterPro" id="IPR050553">
    <property type="entry name" value="Thioredoxin_ResA/DsbE_sf"/>
</dbReference>
<dbReference type="OrthoDB" id="25753at2"/>
<proteinExistence type="predicted"/>
<dbReference type="InterPro" id="IPR036249">
    <property type="entry name" value="Thioredoxin-like_sf"/>
</dbReference>
<name>A0A1V2ABA8_9BACI</name>
<dbReference type="CDD" id="cd02966">
    <property type="entry name" value="TlpA_like_family"/>
    <property type="match status" value="1"/>
</dbReference>
<evidence type="ECO:0000313" key="3">
    <source>
        <dbReference type="EMBL" id="OMP68283.1"/>
    </source>
</evidence>
<evidence type="ECO:0000256" key="1">
    <source>
        <dbReference type="ARBA" id="ARBA00023157"/>
    </source>
</evidence>
<dbReference type="InterPro" id="IPR000866">
    <property type="entry name" value="AhpC/TSA"/>
</dbReference>
<dbReference type="GO" id="GO:0016491">
    <property type="term" value="F:oxidoreductase activity"/>
    <property type="evidence" value="ECO:0007669"/>
    <property type="project" value="InterPro"/>
</dbReference>
<dbReference type="PANTHER" id="PTHR42852">
    <property type="entry name" value="THIOL:DISULFIDE INTERCHANGE PROTEIN DSBE"/>
    <property type="match status" value="1"/>
</dbReference>
<reference evidence="3 4" key="1">
    <citation type="submission" date="2016-12" db="EMBL/GenBank/DDBJ databases">
        <title>Domibacillus sp. SAB 38T whole genome sequencing.</title>
        <authorList>
            <person name="Verma A."/>
            <person name="Ojha A.K."/>
            <person name="Krishnamurthi S."/>
        </authorList>
    </citation>
    <scope>NUCLEOTIDE SEQUENCE [LARGE SCALE GENOMIC DNA]</scope>
    <source>
        <strain evidence="3 4">SAB 38</strain>
    </source>
</reference>
<dbReference type="Gene3D" id="3.40.30.10">
    <property type="entry name" value="Glutaredoxin"/>
    <property type="match status" value="1"/>
</dbReference>
<dbReference type="PROSITE" id="PS00194">
    <property type="entry name" value="THIOREDOXIN_1"/>
    <property type="match status" value="1"/>
</dbReference>
<comment type="caution">
    <text evidence="3">The sequence shown here is derived from an EMBL/GenBank/DDBJ whole genome shotgun (WGS) entry which is preliminary data.</text>
</comment>
<evidence type="ECO:0000313" key="4">
    <source>
        <dbReference type="Proteomes" id="UP000188613"/>
    </source>
</evidence>
<organism evidence="3 4">
    <name type="scientific">Domibacillus epiphyticus</name>
    <dbReference type="NCBI Taxonomy" id="1714355"/>
    <lineage>
        <taxon>Bacteria</taxon>
        <taxon>Bacillati</taxon>
        <taxon>Bacillota</taxon>
        <taxon>Bacilli</taxon>
        <taxon>Bacillales</taxon>
        <taxon>Bacillaceae</taxon>
        <taxon>Domibacillus</taxon>
    </lineage>
</organism>
<dbReference type="Pfam" id="PF00578">
    <property type="entry name" value="AhpC-TSA"/>
    <property type="match status" value="1"/>
</dbReference>
<dbReference type="PANTHER" id="PTHR42852:SF13">
    <property type="entry name" value="PROTEIN DIPZ"/>
    <property type="match status" value="1"/>
</dbReference>
<dbReference type="PROSITE" id="PS51352">
    <property type="entry name" value="THIOREDOXIN_2"/>
    <property type="match status" value="1"/>
</dbReference>
<dbReference type="RefSeq" id="WP_076763976.1">
    <property type="nucleotide sequence ID" value="NZ_MSFI01000005.1"/>
</dbReference>
<dbReference type="Proteomes" id="UP000188613">
    <property type="component" value="Unassembled WGS sequence"/>
</dbReference>
<dbReference type="SUPFAM" id="SSF52833">
    <property type="entry name" value="Thioredoxin-like"/>
    <property type="match status" value="1"/>
</dbReference>
<dbReference type="InterPro" id="IPR017937">
    <property type="entry name" value="Thioredoxin_CS"/>
</dbReference>
<dbReference type="AlphaFoldDB" id="A0A1V2ABA8"/>
<dbReference type="InterPro" id="IPR013766">
    <property type="entry name" value="Thioredoxin_domain"/>
</dbReference>
<feature type="domain" description="Thioredoxin" evidence="2">
    <location>
        <begin position="46"/>
        <end position="180"/>
    </location>
</feature>
<accession>A0A1V2ABA8</accession>
<keyword evidence="4" id="KW-1185">Reference proteome</keyword>
<evidence type="ECO:0000259" key="2">
    <source>
        <dbReference type="PROSITE" id="PS51352"/>
    </source>
</evidence>
<keyword evidence="1" id="KW-1015">Disulfide bond</keyword>
<dbReference type="EMBL" id="MSFI01000005">
    <property type="protein sequence ID" value="OMP68283.1"/>
    <property type="molecule type" value="Genomic_DNA"/>
</dbReference>
<gene>
    <name evidence="3" type="ORF">BTO28_03195</name>
</gene>
<dbReference type="GO" id="GO:0016209">
    <property type="term" value="F:antioxidant activity"/>
    <property type="evidence" value="ECO:0007669"/>
    <property type="project" value="InterPro"/>
</dbReference>
<protein>
    <submittedName>
        <fullName evidence="3">Thiol-disulfide oxidoreductase</fullName>
    </submittedName>
</protein>